<name>A0A5C7ITC9_9ROSI</name>
<reference evidence="2" key="1">
    <citation type="journal article" date="2019" name="Gigascience">
        <title>De novo genome assembly of the endangered Acer yangbiense, a plant species with extremely small populations endemic to Yunnan Province, China.</title>
        <authorList>
            <person name="Yang J."/>
            <person name="Wariss H.M."/>
            <person name="Tao L."/>
            <person name="Zhang R."/>
            <person name="Yun Q."/>
            <person name="Hollingsworth P."/>
            <person name="Dao Z."/>
            <person name="Luo G."/>
            <person name="Guo H."/>
            <person name="Ma Y."/>
            <person name="Sun W."/>
        </authorList>
    </citation>
    <scope>NUCLEOTIDE SEQUENCE [LARGE SCALE GENOMIC DNA]</scope>
    <source>
        <strain evidence="2">cv. Malutang</strain>
    </source>
</reference>
<dbReference type="EMBL" id="VAHF01000001">
    <property type="protein sequence ID" value="TXG72465.1"/>
    <property type="molecule type" value="Genomic_DNA"/>
</dbReference>
<sequence>MLWENLIPVIPWKNGEYNETNTLLLDDSLYKALRNPDNSHCTRTGCYTIVNNNKPIILNELKMLWKLCKNEEYNETNTLLSDDSLYKALRNPVSKLCSKLN</sequence>
<organism evidence="1 2">
    <name type="scientific">Acer yangbiense</name>
    <dbReference type="NCBI Taxonomy" id="1000413"/>
    <lineage>
        <taxon>Eukaryota</taxon>
        <taxon>Viridiplantae</taxon>
        <taxon>Streptophyta</taxon>
        <taxon>Embryophyta</taxon>
        <taxon>Tracheophyta</taxon>
        <taxon>Spermatophyta</taxon>
        <taxon>Magnoliopsida</taxon>
        <taxon>eudicotyledons</taxon>
        <taxon>Gunneridae</taxon>
        <taxon>Pentapetalae</taxon>
        <taxon>rosids</taxon>
        <taxon>malvids</taxon>
        <taxon>Sapindales</taxon>
        <taxon>Sapindaceae</taxon>
        <taxon>Hippocastanoideae</taxon>
        <taxon>Acereae</taxon>
        <taxon>Acer</taxon>
    </lineage>
</organism>
<dbReference type="InterPro" id="IPR023214">
    <property type="entry name" value="HAD_sf"/>
</dbReference>
<protein>
    <recommendedName>
        <fullName evidence="3">FCP1 homology domain-containing protein</fullName>
    </recommendedName>
</protein>
<dbReference type="Gene3D" id="3.40.50.1000">
    <property type="entry name" value="HAD superfamily/HAD-like"/>
    <property type="match status" value="2"/>
</dbReference>
<evidence type="ECO:0000313" key="2">
    <source>
        <dbReference type="Proteomes" id="UP000323000"/>
    </source>
</evidence>
<dbReference type="OrthoDB" id="1711508at2759"/>
<gene>
    <name evidence="1" type="ORF">EZV62_001044</name>
</gene>
<dbReference type="AlphaFoldDB" id="A0A5C7ITC9"/>
<evidence type="ECO:0008006" key="3">
    <source>
        <dbReference type="Google" id="ProtNLM"/>
    </source>
</evidence>
<comment type="caution">
    <text evidence="1">The sequence shown here is derived from an EMBL/GenBank/DDBJ whole genome shotgun (WGS) entry which is preliminary data.</text>
</comment>
<dbReference type="Proteomes" id="UP000323000">
    <property type="component" value="Chromosome 1"/>
</dbReference>
<accession>A0A5C7ITC9</accession>
<evidence type="ECO:0000313" key="1">
    <source>
        <dbReference type="EMBL" id="TXG72465.1"/>
    </source>
</evidence>
<proteinExistence type="predicted"/>
<keyword evidence="2" id="KW-1185">Reference proteome</keyword>